<dbReference type="FunFam" id="1.10.8.270:FF:000011">
    <property type="entry name" value="TBC1 domain family member 5"/>
    <property type="match status" value="1"/>
</dbReference>
<evidence type="ECO:0000313" key="4">
    <source>
        <dbReference type="EMBL" id="GJE98099.1"/>
    </source>
</evidence>
<feature type="region of interest" description="Disordered" evidence="2">
    <location>
        <begin position="523"/>
        <end position="554"/>
    </location>
</feature>
<keyword evidence="5" id="KW-1185">Reference proteome</keyword>
<dbReference type="SMART" id="SM00164">
    <property type="entry name" value="TBC"/>
    <property type="match status" value="1"/>
</dbReference>
<feature type="compositionally biased region" description="Basic and acidic residues" evidence="2">
    <location>
        <begin position="541"/>
        <end position="554"/>
    </location>
</feature>
<evidence type="ECO:0000256" key="1">
    <source>
        <dbReference type="ARBA" id="ARBA00022468"/>
    </source>
</evidence>
<name>A0A9P3GPS7_9APHY</name>
<dbReference type="PROSITE" id="PS50086">
    <property type="entry name" value="TBC_RABGAP"/>
    <property type="match status" value="1"/>
</dbReference>
<comment type="caution">
    <text evidence="4">The sequence shown here is derived from an EMBL/GenBank/DDBJ whole genome shotgun (WGS) entry which is preliminary data.</text>
</comment>
<dbReference type="InterPro" id="IPR035969">
    <property type="entry name" value="Rab-GAP_TBC_sf"/>
</dbReference>
<dbReference type="AlphaFoldDB" id="A0A9P3GPS7"/>
<proteinExistence type="predicted"/>
<evidence type="ECO:0000313" key="5">
    <source>
        <dbReference type="Proteomes" id="UP000703269"/>
    </source>
</evidence>
<feature type="compositionally biased region" description="Polar residues" evidence="2">
    <location>
        <begin position="675"/>
        <end position="686"/>
    </location>
</feature>
<feature type="compositionally biased region" description="Low complexity" evidence="2">
    <location>
        <begin position="700"/>
        <end position="718"/>
    </location>
</feature>
<dbReference type="PANTHER" id="PTHR22957:SF337">
    <property type="entry name" value="TBC1 DOMAIN FAMILY MEMBER 5"/>
    <property type="match status" value="1"/>
</dbReference>
<organism evidence="4 5">
    <name type="scientific">Phanerochaete sordida</name>
    <dbReference type="NCBI Taxonomy" id="48140"/>
    <lineage>
        <taxon>Eukaryota</taxon>
        <taxon>Fungi</taxon>
        <taxon>Dikarya</taxon>
        <taxon>Basidiomycota</taxon>
        <taxon>Agaricomycotina</taxon>
        <taxon>Agaricomycetes</taxon>
        <taxon>Polyporales</taxon>
        <taxon>Phanerochaetaceae</taxon>
        <taxon>Phanerochaete</taxon>
    </lineage>
</organism>
<dbReference type="Pfam" id="PF00566">
    <property type="entry name" value="RabGAP-TBC"/>
    <property type="match status" value="2"/>
</dbReference>
<dbReference type="SUPFAM" id="SSF47923">
    <property type="entry name" value="Ypt/Rab-GAP domain of gyp1p"/>
    <property type="match status" value="2"/>
</dbReference>
<keyword evidence="1" id="KW-0343">GTPase activation</keyword>
<dbReference type="EMBL" id="BPQB01000082">
    <property type="protein sequence ID" value="GJE98099.1"/>
    <property type="molecule type" value="Genomic_DNA"/>
</dbReference>
<gene>
    <name evidence="4" type="ORF">PsYK624_143210</name>
</gene>
<feature type="region of interest" description="Disordered" evidence="2">
    <location>
        <begin position="104"/>
        <end position="131"/>
    </location>
</feature>
<dbReference type="PANTHER" id="PTHR22957">
    <property type="entry name" value="TBC1 DOMAIN FAMILY MEMBER GTPASE-ACTIVATING PROTEIN"/>
    <property type="match status" value="1"/>
</dbReference>
<evidence type="ECO:0000256" key="2">
    <source>
        <dbReference type="SAM" id="MobiDB-lite"/>
    </source>
</evidence>
<protein>
    <submittedName>
        <fullName evidence="4">RabGAP/TBC protein</fullName>
    </submittedName>
</protein>
<sequence length="799" mass="88430">MAERGVRPEVIDIKVAYDTLFNSSTSLSKVKDAALGGRLLTEPDGASMGVAGRSLAWKLFLIEAGPLQPQPDVQARIPLDAIKTARTQYQKLFLDKMRAPDGGYEEGVTIPGTRTSPRRTERTGGDLDLNNPLSLHNENPWTAWFAAMELRKTILQDVERTFPDIEYFRDQEVQTQLTNILFVYSVTHPDIGYRQGMHELLAPLYYAVDHDTIPEEDISLSNHPLKEVCSPLWVAADAWALFDTIMRGVGRWYEWRETKNAAAAGKTPLPSHVQLSASGTDGGVKPYVSPIVEACNHMQNVLLKSVDPQLWRSLQASGIEPQIYGIRWLRLLFTREFSLSDAMVLWDGLFACDPSFDLASWVCVAMLIRIRNQLIPADYSTQLTFLLRYPALEQPTAAAPYLHPCSLLLRQALTLQMSPTPPTGVSVVHENMNLLGIPTEVPDPPPPPTRRRPRPAERGTSQSHINLREDGVRGHFRQGSNPMALPEMIARGLLERGESLGINKTVMNAVSELKRNLPDLANSLPRLPLSPPPQQSSYALTDERPPSERPPWEPRTRFEMEKETADLKALQRRLGDSVGWIVDTLLLDDGSVDNQDRAKSIKERKREAVECLSYVRDVLKGSVPPSQIEEDRLVGEEELKARRAKELEKQAASLARAEAEYPLAGLTLPQPAATAPSSLSQPASTRRSQDYFTMGPSFTRPPAKAASPEAAAARVRAPSPTPTISVLSPNANAMPLAPWNHSRSMFTTRESPRMPSRPSAVASGRPPPRTQPAPQTPAHDVPPQEPVSASQQDPLGVLR</sequence>
<dbReference type="GO" id="GO:0005737">
    <property type="term" value="C:cytoplasm"/>
    <property type="evidence" value="ECO:0007669"/>
    <property type="project" value="UniProtKB-ARBA"/>
</dbReference>
<feature type="compositionally biased region" description="Pro residues" evidence="2">
    <location>
        <begin position="765"/>
        <end position="775"/>
    </location>
</feature>
<accession>A0A9P3GPS7</accession>
<dbReference type="FunFam" id="1.10.472.80:FF:000038">
    <property type="entry name" value="TBC1 domain family member 5"/>
    <property type="match status" value="1"/>
</dbReference>
<feature type="region of interest" description="Disordered" evidence="2">
    <location>
        <begin position="436"/>
        <end position="480"/>
    </location>
</feature>
<evidence type="ECO:0000259" key="3">
    <source>
        <dbReference type="PROSITE" id="PS50086"/>
    </source>
</evidence>
<dbReference type="Gene3D" id="1.10.8.270">
    <property type="entry name" value="putative rabgap domain of human tbc1 domain family member 14 like domains"/>
    <property type="match status" value="1"/>
</dbReference>
<reference evidence="4 5" key="1">
    <citation type="submission" date="2021-08" db="EMBL/GenBank/DDBJ databases">
        <title>Draft Genome Sequence of Phanerochaete sordida strain YK-624.</title>
        <authorList>
            <person name="Mori T."/>
            <person name="Dohra H."/>
            <person name="Suzuki T."/>
            <person name="Kawagishi H."/>
            <person name="Hirai H."/>
        </authorList>
    </citation>
    <scope>NUCLEOTIDE SEQUENCE [LARGE SCALE GENOMIC DNA]</scope>
    <source>
        <strain evidence="4 5">YK-624</strain>
    </source>
</reference>
<dbReference type="GO" id="GO:0005096">
    <property type="term" value="F:GTPase activator activity"/>
    <property type="evidence" value="ECO:0007669"/>
    <property type="project" value="UniProtKB-KW"/>
</dbReference>
<dbReference type="Proteomes" id="UP000703269">
    <property type="component" value="Unassembled WGS sequence"/>
</dbReference>
<feature type="domain" description="Rab-GAP TBC" evidence="3">
    <location>
        <begin position="134"/>
        <end position="353"/>
    </location>
</feature>
<dbReference type="Gene3D" id="1.10.472.80">
    <property type="entry name" value="Ypt/Rab-GAP domain of gyp1p, domain 3"/>
    <property type="match status" value="1"/>
</dbReference>
<dbReference type="OrthoDB" id="27140at2759"/>
<dbReference type="InterPro" id="IPR000195">
    <property type="entry name" value="Rab-GAP-TBC_dom"/>
</dbReference>
<feature type="region of interest" description="Disordered" evidence="2">
    <location>
        <begin position="668"/>
        <end position="799"/>
    </location>
</feature>